<evidence type="ECO:0000313" key="4">
    <source>
        <dbReference type="EMBL" id="KJE26718.1"/>
    </source>
</evidence>
<dbReference type="Proteomes" id="UP000032522">
    <property type="component" value="Unassembled WGS sequence"/>
</dbReference>
<feature type="signal peptide" evidence="3">
    <location>
        <begin position="1"/>
        <end position="22"/>
    </location>
</feature>
<reference evidence="4 5" key="1">
    <citation type="submission" date="2015-01" db="EMBL/GenBank/DDBJ databases">
        <authorList>
            <person name="Filippidou S."/>
            <person name="Jeanneret N."/>
            <person name="Russel-Delif L."/>
            <person name="Junier T."/>
            <person name="Wunderlin T."/>
            <person name="Molina V."/>
            <person name="Johnson S.L."/>
            <person name="Davenport K.W."/>
            <person name="Chain P.S."/>
            <person name="Dorador C."/>
            <person name="Junier P."/>
        </authorList>
    </citation>
    <scope>NUCLEOTIDE SEQUENCE [LARGE SCALE GENOMIC DNA]</scope>
    <source>
        <strain evidence="4 5">Et7/4</strain>
    </source>
</reference>
<keyword evidence="1" id="KW-0175">Coiled coil</keyword>
<evidence type="ECO:0000256" key="3">
    <source>
        <dbReference type="SAM" id="SignalP"/>
    </source>
</evidence>
<feature type="region of interest" description="Disordered" evidence="2">
    <location>
        <begin position="22"/>
        <end position="59"/>
    </location>
</feature>
<proteinExistence type="predicted"/>
<dbReference type="AlphaFoldDB" id="A0A0D8BRA5"/>
<dbReference type="PROSITE" id="PS51257">
    <property type="entry name" value="PROKAR_LIPOPROTEIN"/>
    <property type="match status" value="1"/>
</dbReference>
<feature type="coiled-coil region" evidence="1">
    <location>
        <begin position="152"/>
        <end position="182"/>
    </location>
</feature>
<dbReference type="EMBL" id="JYBP01000003">
    <property type="protein sequence ID" value="KJE26718.1"/>
    <property type="molecule type" value="Genomic_DNA"/>
</dbReference>
<sequence>MSLKWKWLAVFAAAALALGACGQSKQTEGTEKESSNQMAVEKQEKPKEEAKAENEKEEAEVDYAGAFSEALAELEKAKQGGKVDFGKVESIYKEKLQPLVQKRDAEFEDALDQHITNALAAGKDGSLEPLVVKQIFDKLMQKVFYTTIKHEFTEAEEHWANKEEVKEELEEAKTFYAILQSTVEKRDAAYGTKLVDAINGAFVQMEQAVQNDDALSFALGKQVVDKTLMKTFYLASGALPHGYAAKAAAAAKENEKEAKVEQAEGWAFYQSVYPYMKRHAAEEADYILKQFDLQTDVKTLDPKAVNHAFVRGWAKVALHEYEESKENWGQDKSVITALEGALFINMIEQDIKTLLGDKAYDTLNDQAARYLEAAKAKNKAEADKWLPQIEAALQQVIEKAK</sequence>
<dbReference type="OrthoDB" id="2111131at2"/>
<feature type="compositionally biased region" description="Basic and acidic residues" evidence="2">
    <location>
        <begin position="41"/>
        <end position="54"/>
    </location>
</feature>
<dbReference type="PATRIC" id="fig|1462.6.peg.422"/>
<evidence type="ECO:0000256" key="1">
    <source>
        <dbReference type="SAM" id="Coils"/>
    </source>
</evidence>
<evidence type="ECO:0008006" key="6">
    <source>
        <dbReference type="Google" id="ProtNLM"/>
    </source>
</evidence>
<dbReference type="RefSeq" id="WP_044730638.1">
    <property type="nucleotide sequence ID" value="NZ_JYBP01000003.1"/>
</dbReference>
<accession>A0A0D8BRA5</accession>
<keyword evidence="3" id="KW-0732">Signal</keyword>
<name>A0A0D8BRA5_GEOKU</name>
<gene>
    <name evidence="4" type="ORF">LG52_309</name>
</gene>
<evidence type="ECO:0000256" key="2">
    <source>
        <dbReference type="SAM" id="MobiDB-lite"/>
    </source>
</evidence>
<organism evidence="4 5">
    <name type="scientific">Geobacillus kaustophilus</name>
    <dbReference type="NCBI Taxonomy" id="1462"/>
    <lineage>
        <taxon>Bacteria</taxon>
        <taxon>Bacillati</taxon>
        <taxon>Bacillota</taxon>
        <taxon>Bacilli</taxon>
        <taxon>Bacillales</taxon>
        <taxon>Anoxybacillaceae</taxon>
        <taxon>Geobacillus</taxon>
        <taxon>Geobacillus thermoleovorans group</taxon>
    </lineage>
</organism>
<evidence type="ECO:0000313" key="5">
    <source>
        <dbReference type="Proteomes" id="UP000032522"/>
    </source>
</evidence>
<comment type="caution">
    <text evidence="4">The sequence shown here is derived from an EMBL/GenBank/DDBJ whole genome shotgun (WGS) entry which is preliminary data.</text>
</comment>
<protein>
    <recommendedName>
        <fullName evidence="6">Lipoprotein</fullName>
    </recommendedName>
</protein>
<feature type="chain" id="PRO_5039075351" description="Lipoprotein" evidence="3">
    <location>
        <begin position="23"/>
        <end position="401"/>
    </location>
</feature>